<keyword evidence="6" id="KW-1185">Reference proteome</keyword>
<dbReference type="InterPro" id="IPR002508">
    <property type="entry name" value="MurNAc-LAA_cat"/>
</dbReference>
<dbReference type="Pfam" id="PF01520">
    <property type="entry name" value="Amidase_3"/>
    <property type="match status" value="1"/>
</dbReference>
<evidence type="ECO:0000256" key="1">
    <source>
        <dbReference type="ARBA" id="ARBA00022801"/>
    </source>
</evidence>
<keyword evidence="3" id="KW-0472">Membrane</keyword>
<evidence type="ECO:0000256" key="3">
    <source>
        <dbReference type="SAM" id="Phobius"/>
    </source>
</evidence>
<evidence type="ECO:0000313" key="5">
    <source>
        <dbReference type="EMBL" id="RUT33404.1"/>
    </source>
</evidence>
<dbReference type="InterPro" id="IPR050695">
    <property type="entry name" value="N-acetylmuramoyl_amidase_3"/>
</dbReference>
<dbReference type="OrthoDB" id="43070at2"/>
<keyword evidence="3" id="KW-0812">Transmembrane</keyword>
<reference evidence="5 6" key="1">
    <citation type="submission" date="2018-12" db="EMBL/GenBank/DDBJ databases">
        <authorList>
            <person name="Sun L."/>
            <person name="Chen Z."/>
        </authorList>
    </citation>
    <scope>NUCLEOTIDE SEQUENCE [LARGE SCALE GENOMIC DNA]</scope>
    <source>
        <strain evidence="5 6">3-5-3</strain>
    </source>
</reference>
<dbReference type="PANTHER" id="PTHR30404:SF0">
    <property type="entry name" value="N-ACETYLMURAMOYL-L-ALANINE AMIDASE AMIC"/>
    <property type="match status" value="1"/>
</dbReference>
<keyword evidence="1" id="KW-0378">Hydrolase</keyword>
<feature type="transmembrane region" description="Helical" evidence="3">
    <location>
        <begin position="6"/>
        <end position="26"/>
    </location>
</feature>
<protein>
    <submittedName>
        <fullName evidence="5">N-acetylmuramoyl-L-alanine amidase</fullName>
    </submittedName>
</protein>
<dbReference type="Gene3D" id="3.40.630.40">
    <property type="entry name" value="Zn-dependent exopeptidases"/>
    <property type="match status" value="1"/>
</dbReference>
<feature type="transmembrane region" description="Helical" evidence="3">
    <location>
        <begin position="38"/>
        <end position="59"/>
    </location>
</feature>
<dbReference type="AlphaFoldDB" id="A0A3S1D0M8"/>
<dbReference type="SUPFAM" id="SSF53187">
    <property type="entry name" value="Zn-dependent exopeptidases"/>
    <property type="match status" value="1"/>
</dbReference>
<evidence type="ECO:0000256" key="2">
    <source>
        <dbReference type="SAM" id="MobiDB-lite"/>
    </source>
</evidence>
<evidence type="ECO:0000313" key="6">
    <source>
        <dbReference type="Proteomes" id="UP000272464"/>
    </source>
</evidence>
<dbReference type="EMBL" id="RZNX01000002">
    <property type="protein sequence ID" value="RUT33404.1"/>
    <property type="molecule type" value="Genomic_DNA"/>
</dbReference>
<feature type="domain" description="MurNAc-LAA" evidence="4">
    <location>
        <begin position="169"/>
        <end position="288"/>
    </location>
</feature>
<dbReference type="SMART" id="SM00646">
    <property type="entry name" value="Ami_3"/>
    <property type="match status" value="1"/>
</dbReference>
<dbReference type="Proteomes" id="UP000272464">
    <property type="component" value="Unassembled WGS sequence"/>
</dbReference>
<dbReference type="PANTHER" id="PTHR30404">
    <property type="entry name" value="N-ACETYLMURAMOYL-L-ALANINE AMIDASE"/>
    <property type="match status" value="1"/>
</dbReference>
<dbReference type="CDD" id="cd02696">
    <property type="entry name" value="MurNAc-LAA"/>
    <property type="match status" value="1"/>
</dbReference>
<organism evidence="5 6">
    <name type="scientific">Paenibacillus zeisoli</name>
    <dbReference type="NCBI Taxonomy" id="2496267"/>
    <lineage>
        <taxon>Bacteria</taxon>
        <taxon>Bacillati</taxon>
        <taxon>Bacillota</taxon>
        <taxon>Bacilli</taxon>
        <taxon>Bacillales</taxon>
        <taxon>Paenibacillaceae</taxon>
        <taxon>Paenibacillus</taxon>
    </lineage>
</organism>
<gene>
    <name evidence="5" type="ORF">EJP77_07075</name>
</gene>
<dbReference type="GO" id="GO:0008745">
    <property type="term" value="F:N-acetylmuramoyl-L-alanine amidase activity"/>
    <property type="evidence" value="ECO:0007669"/>
    <property type="project" value="InterPro"/>
</dbReference>
<name>A0A3S1D0M8_9BACL</name>
<dbReference type="GO" id="GO:0030288">
    <property type="term" value="C:outer membrane-bounded periplasmic space"/>
    <property type="evidence" value="ECO:0007669"/>
    <property type="project" value="TreeGrafter"/>
</dbReference>
<dbReference type="GO" id="GO:0009253">
    <property type="term" value="P:peptidoglycan catabolic process"/>
    <property type="evidence" value="ECO:0007669"/>
    <property type="project" value="InterPro"/>
</dbReference>
<keyword evidence="3" id="KW-1133">Transmembrane helix</keyword>
<sequence length="293" mass="31393">MSHSLFFLILGVCCYIIDSMKILPGIRFRSVQVLKKSYISLLAILALMAALVSSASAAGSSVAVAPAGSGQGSGSSSAGSTQAKKTYVICIDPGHQLKGNNQKEPIGPGASEKKPKVSSGTLGVATKKPEYVLNLEISLKLKKELEKRGYKVVMTREKHNVNLSNKDRSDIANKAKADLFIRIHADGDTSPKTEGFSVLYPAQGNKYTKAIYAKSKLASEDIQQEMKSATKAKSKGVVPRSDLTGFNWSKVPVTLVEVGFMTSPSEDKRLSTSAYQDKLTAGIAGGVDKYFHK</sequence>
<feature type="region of interest" description="Disordered" evidence="2">
    <location>
        <begin position="94"/>
        <end position="121"/>
    </location>
</feature>
<comment type="caution">
    <text evidence="5">The sequence shown here is derived from an EMBL/GenBank/DDBJ whole genome shotgun (WGS) entry which is preliminary data.</text>
</comment>
<accession>A0A3S1D0M8</accession>
<evidence type="ECO:0000259" key="4">
    <source>
        <dbReference type="SMART" id="SM00646"/>
    </source>
</evidence>
<proteinExistence type="predicted"/>